<sequence>MSRLGTFGIWSTAWTNALREDGKLGPEFADAASEVDLLGYDTIWLGGSPAVTFAAPLLEATPRITVATGILSIWQHTPAEVAAQRAELERAYPGRFVLGLGVSHESFTDQYKRPYSAMREYLTALDEAPEPVPVDERVLAALGPRMLALARDRAAGAHPYLVTPEHTRWARRVLGPDALLAPELMVILDTDVEKARAIARPYLTLYLGLPNYTGNLARMGFTDDDFYDGGSDRLVDAMVAIGDADSVATRVRDFLAAGADHVAIQVVSEDPEHDLPYESWRLLATALSLKP</sequence>
<evidence type="ECO:0000313" key="2">
    <source>
        <dbReference type="EMBL" id="GES10680.1"/>
    </source>
</evidence>
<keyword evidence="3" id="KW-1185">Reference proteome</keyword>
<dbReference type="NCBIfam" id="TIGR03620">
    <property type="entry name" value="F420_MSMEG_4141"/>
    <property type="match status" value="1"/>
</dbReference>
<accession>A0A5M3WQ49</accession>
<dbReference type="Gene3D" id="3.20.20.30">
    <property type="entry name" value="Luciferase-like domain"/>
    <property type="match status" value="1"/>
</dbReference>
<dbReference type="InterPro" id="IPR011251">
    <property type="entry name" value="Luciferase-like_dom"/>
</dbReference>
<dbReference type="InterPro" id="IPR036661">
    <property type="entry name" value="Luciferase-like_sf"/>
</dbReference>
<name>A0A5M3WQ49_9ACTN</name>
<evidence type="ECO:0000259" key="1">
    <source>
        <dbReference type="Pfam" id="PF00296"/>
    </source>
</evidence>
<dbReference type="PANTHER" id="PTHR30137:SF18">
    <property type="entry name" value="CONSERVED PROTEIN"/>
    <property type="match status" value="1"/>
</dbReference>
<dbReference type="SUPFAM" id="SSF51679">
    <property type="entry name" value="Bacterial luciferase-like"/>
    <property type="match status" value="1"/>
</dbReference>
<dbReference type="AlphaFoldDB" id="A0A5M3WQ49"/>
<dbReference type="InterPro" id="IPR050766">
    <property type="entry name" value="Bact_Lucif_Oxidored"/>
</dbReference>
<comment type="caution">
    <text evidence="2">The sequence shown here is derived from an EMBL/GenBank/DDBJ whole genome shotgun (WGS) entry which is preliminary data.</text>
</comment>
<organism evidence="2 3">
    <name type="scientific">Acrocarpospora macrocephala</name>
    <dbReference type="NCBI Taxonomy" id="150177"/>
    <lineage>
        <taxon>Bacteria</taxon>
        <taxon>Bacillati</taxon>
        <taxon>Actinomycetota</taxon>
        <taxon>Actinomycetes</taxon>
        <taxon>Streptosporangiales</taxon>
        <taxon>Streptosporangiaceae</taxon>
        <taxon>Acrocarpospora</taxon>
    </lineage>
</organism>
<feature type="domain" description="Luciferase-like" evidence="1">
    <location>
        <begin position="27"/>
        <end position="261"/>
    </location>
</feature>
<proteinExistence type="predicted"/>
<dbReference type="PANTHER" id="PTHR30137">
    <property type="entry name" value="LUCIFERASE-LIKE MONOOXYGENASE"/>
    <property type="match status" value="1"/>
</dbReference>
<reference evidence="2 3" key="1">
    <citation type="submission" date="2019-10" db="EMBL/GenBank/DDBJ databases">
        <title>Whole genome shotgun sequence of Acrocarpospora macrocephala NBRC 16266.</title>
        <authorList>
            <person name="Ichikawa N."/>
            <person name="Kimura A."/>
            <person name="Kitahashi Y."/>
            <person name="Komaki H."/>
            <person name="Oguchi A."/>
        </authorList>
    </citation>
    <scope>NUCLEOTIDE SEQUENCE [LARGE SCALE GENOMIC DNA]</scope>
    <source>
        <strain evidence="2 3">NBRC 16266</strain>
    </source>
</reference>
<dbReference type="GO" id="GO:0005829">
    <property type="term" value="C:cytosol"/>
    <property type="evidence" value="ECO:0007669"/>
    <property type="project" value="TreeGrafter"/>
</dbReference>
<dbReference type="InterPro" id="IPR019922">
    <property type="entry name" value="Lucif-like_OxRdatse_MSMEG_4141"/>
</dbReference>
<gene>
    <name evidence="2" type="ORF">Amac_042770</name>
</gene>
<dbReference type="OrthoDB" id="4760590at2"/>
<evidence type="ECO:0000313" key="3">
    <source>
        <dbReference type="Proteomes" id="UP000331127"/>
    </source>
</evidence>
<protein>
    <submittedName>
        <fullName evidence="2">LLM class F420-dependent oxidoreductase</fullName>
    </submittedName>
</protein>
<dbReference type="RefSeq" id="WP_155356098.1">
    <property type="nucleotide sequence ID" value="NZ_BAAAHL010000037.1"/>
</dbReference>
<dbReference type="Proteomes" id="UP000331127">
    <property type="component" value="Unassembled WGS sequence"/>
</dbReference>
<dbReference type="GO" id="GO:0016705">
    <property type="term" value="F:oxidoreductase activity, acting on paired donors, with incorporation or reduction of molecular oxygen"/>
    <property type="evidence" value="ECO:0007669"/>
    <property type="project" value="InterPro"/>
</dbReference>
<dbReference type="Pfam" id="PF00296">
    <property type="entry name" value="Bac_luciferase"/>
    <property type="match status" value="1"/>
</dbReference>
<dbReference type="EMBL" id="BLAE01000023">
    <property type="protein sequence ID" value="GES10680.1"/>
    <property type="molecule type" value="Genomic_DNA"/>
</dbReference>